<name>A0A0M3JRT4_ANISI</name>
<evidence type="ECO:0000256" key="19">
    <source>
        <dbReference type="SAM" id="MobiDB-lite"/>
    </source>
</evidence>
<dbReference type="InterPro" id="IPR011016">
    <property type="entry name" value="Znf_RING-CH"/>
</dbReference>
<keyword evidence="8" id="KW-0479">Metal-binding</keyword>
<keyword evidence="18" id="KW-0175">Coiled coil</keyword>
<keyword evidence="9" id="KW-0677">Repeat</keyword>
<dbReference type="Pfam" id="PF23419">
    <property type="entry name" value="WD40_RFWD3"/>
    <property type="match status" value="1"/>
</dbReference>
<evidence type="ECO:0000256" key="18">
    <source>
        <dbReference type="SAM" id="Coils"/>
    </source>
</evidence>
<dbReference type="WBParaSite" id="ASIM_0001063501-mRNA-1">
    <property type="protein sequence ID" value="ASIM_0001063501-mRNA-1"/>
    <property type="gene ID" value="ASIM_0001063501"/>
</dbReference>
<evidence type="ECO:0000313" key="23">
    <source>
        <dbReference type="Proteomes" id="UP000267096"/>
    </source>
</evidence>
<dbReference type="InterPro" id="IPR036322">
    <property type="entry name" value="WD40_repeat_dom_sf"/>
</dbReference>
<dbReference type="SUPFAM" id="SSF57850">
    <property type="entry name" value="RING/U-box"/>
    <property type="match status" value="1"/>
</dbReference>
<keyword evidence="10" id="KW-0227">DNA damage</keyword>
<dbReference type="OrthoDB" id="5600418at2759"/>
<dbReference type="EC" id="2.3.2.27" evidence="4"/>
<dbReference type="SUPFAM" id="SSF50978">
    <property type="entry name" value="WD40 repeat-like"/>
    <property type="match status" value="1"/>
</dbReference>
<evidence type="ECO:0000256" key="3">
    <source>
        <dbReference type="ARBA" id="ARBA00004906"/>
    </source>
</evidence>
<dbReference type="Gene3D" id="2.130.10.10">
    <property type="entry name" value="YVTN repeat-like/Quinoprotein amine dehydrogenase"/>
    <property type="match status" value="1"/>
</dbReference>
<comment type="subcellular location">
    <subcellularLocation>
        <location evidence="2">Cytoplasm</location>
    </subcellularLocation>
    <subcellularLocation>
        <location evidence="16">Nucleus</location>
        <location evidence="16">Nuclear body</location>
    </subcellularLocation>
</comment>
<keyword evidence="5" id="KW-0963">Cytoplasm</keyword>
<dbReference type="AlphaFoldDB" id="A0A0M3JRT4"/>
<feature type="region of interest" description="Disordered" evidence="19">
    <location>
        <begin position="1"/>
        <end position="30"/>
    </location>
</feature>
<evidence type="ECO:0000256" key="5">
    <source>
        <dbReference type="ARBA" id="ARBA00022490"/>
    </source>
</evidence>
<keyword evidence="15" id="KW-0539">Nucleus</keyword>
<dbReference type="InterPro" id="IPR013083">
    <property type="entry name" value="Znf_RING/FYVE/PHD"/>
</dbReference>
<dbReference type="EMBL" id="UYRR01030987">
    <property type="protein sequence ID" value="VDK42500.1"/>
    <property type="molecule type" value="Genomic_DNA"/>
</dbReference>
<feature type="compositionally biased region" description="Acidic residues" evidence="19">
    <location>
        <begin position="1"/>
        <end position="13"/>
    </location>
</feature>
<evidence type="ECO:0000313" key="24">
    <source>
        <dbReference type="WBParaSite" id="ASIM_0001063501-mRNA-1"/>
    </source>
</evidence>
<evidence type="ECO:0000256" key="7">
    <source>
        <dbReference type="ARBA" id="ARBA00022679"/>
    </source>
</evidence>
<dbReference type="InterPro" id="IPR037381">
    <property type="entry name" value="RFWD3"/>
</dbReference>
<feature type="domain" description="RING-CH-type" evidence="21">
    <location>
        <begin position="94"/>
        <end position="153"/>
    </location>
</feature>
<comment type="pathway">
    <text evidence="3">Protein modification; protein ubiquitination.</text>
</comment>
<dbReference type="SMART" id="SM00184">
    <property type="entry name" value="RING"/>
    <property type="match status" value="1"/>
</dbReference>
<dbReference type="GO" id="GO:0008270">
    <property type="term" value="F:zinc ion binding"/>
    <property type="evidence" value="ECO:0007669"/>
    <property type="project" value="UniProtKB-KW"/>
</dbReference>
<evidence type="ECO:0000256" key="8">
    <source>
        <dbReference type="ARBA" id="ARBA00022723"/>
    </source>
</evidence>
<feature type="coiled-coil region" evidence="18">
    <location>
        <begin position="171"/>
        <end position="212"/>
    </location>
</feature>
<accession>A0A0M3JRT4</accession>
<feature type="region of interest" description="Disordered" evidence="19">
    <location>
        <begin position="49"/>
        <end position="87"/>
    </location>
</feature>
<organism evidence="24">
    <name type="scientific">Anisakis simplex</name>
    <name type="common">Herring worm</name>
    <dbReference type="NCBI Taxonomy" id="6269"/>
    <lineage>
        <taxon>Eukaryota</taxon>
        <taxon>Metazoa</taxon>
        <taxon>Ecdysozoa</taxon>
        <taxon>Nematoda</taxon>
        <taxon>Chromadorea</taxon>
        <taxon>Rhabditida</taxon>
        <taxon>Spirurina</taxon>
        <taxon>Ascaridomorpha</taxon>
        <taxon>Ascaridoidea</taxon>
        <taxon>Anisakidae</taxon>
        <taxon>Anisakis</taxon>
        <taxon>Anisakis simplex complex</taxon>
    </lineage>
</organism>
<keyword evidence="23" id="KW-1185">Reference proteome</keyword>
<dbReference type="Gene3D" id="3.30.40.10">
    <property type="entry name" value="Zinc/RING finger domain, C3HC4 (zinc finger)"/>
    <property type="match status" value="1"/>
</dbReference>
<evidence type="ECO:0000256" key="1">
    <source>
        <dbReference type="ARBA" id="ARBA00000900"/>
    </source>
</evidence>
<evidence type="ECO:0000256" key="9">
    <source>
        <dbReference type="ARBA" id="ARBA00022737"/>
    </source>
</evidence>
<keyword evidence="12" id="KW-0833">Ubl conjugation pathway</keyword>
<protein>
    <recommendedName>
        <fullName evidence="4">RING-type E3 ubiquitin transferase</fullName>
        <ecNumber evidence="4">2.3.2.27</ecNumber>
    </recommendedName>
</protein>
<keyword evidence="14" id="KW-0234">DNA repair</keyword>
<evidence type="ECO:0000259" key="20">
    <source>
        <dbReference type="PROSITE" id="PS50089"/>
    </source>
</evidence>
<keyword evidence="7" id="KW-0808">Transferase</keyword>
<dbReference type="Proteomes" id="UP000267096">
    <property type="component" value="Unassembled WGS sequence"/>
</dbReference>
<evidence type="ECO:0000256" key="17">
    <source>
        <dbReference type="PROSITE-ProRule" id="PRU00175"/>
    </source>
</evidence>
<evidence type="ECO:0000256" key="4">
    <source>
        <dbReference type="ARBA" id="ARBA00012483"/>
    </source>
</evidence>
<dbReference type="CDD" id="cd16450">
    <property type="entry name" value="mRING-C3HGC3_RFWD3"/>
    <property type="match status" value="1"/>
</dbReference>
<dbReference type="PANTHER" id="PTHR16047">
    <property type="entry name" value="RFWD3 PROTEIN"/>
    <property type="match status" value="1"/>
</dbReference>
<dbReference type="InterPro" id="IPR001841">
    <property type="entry name" value="Znf_RING"/>
</dbReference>
<sequence>MDETSEEESDEEGTTTAHLPVTRSRARRTTARRAFFDDSDDVIVLDVESAAQTAPEEQRLGRTILSSDGEEEPTEPLARKRAKTDENADDTIVTEGDEAACCMICFEEYTNSGSHRLVCLKCGHLYGQSCIERWIRSEKNAKCPQCKTRARISDIRRIFARTIKMMDTTELEELRESNKAYKDENDSLRLQIMQLKVKLKKAEDNAKIATAQLSSHPASVTTSVSKRNHDELIVHDWTLSSERTVVLSSQPGTRSVHDDGNIFVVTCRIDNDLFRPYGLKLLTRDGRITTAIPVHTKRPRCCQVSPFDPRLVLSTGEDKRVCITEFGESKRVLHQFELPANGWCCCWMSAEEICVGCVNGRVLKFDVRQPTEAPQDITGGNGRRPILYVHSLRSIHATIVVSVRDCTVYCRQQQYTLLTDIGSIISFCYETNTDTFMVAFGPNEEYSTVRHVLYKLNADEMNIGKELIRSYISRSNKQTRLISCALWNVGNAHLAAIIDEAHSQLVILDWNRPNLEVLIRRIEDDVVAVKEIPVGSQHNYQVVCISETRAHLFELKC</sequence>
<dbReference type="PROSITE" id="PS50089">
    <property type="entry name" value="ZF_RING_2"/>
    <property type="match status" value="1"/>
</dbReference>
<dbReference type="InterPro" id="IPR015943">
    <property type="entry name" value="WD40/YVTN_repeat-like_dom_sf"/>
</dbReference>
<dbReference type="GO" id="GO:0016567">
    <property type="term" value="P:protein ubiquitination"/>
    <property type="evidence" value="ECO:0007669"/>
    <property type="project" value="InterPro"/>
</dbReference>
<keyword evidence="11 17" id="KW-0863">Zinc-finger</keyword>
<evidence type="ECO:0000256" key="16">
    <source>
        <dbReference type="ARBA" id="ARBA00034306"/>
    </source>
</evidence>
<dbReference type="Pfam" id="PF13639">
    <property type="entry name" value="zf-RING_2"/>
    <property type="match status" value="1"/>
</dbReference>
<evidence type="ECO:0000256" key="13">
    <source>
        <dbReference type="ARBA" id="ARBA00022833"/>
    </source>
</evidence>
<evidence type="ECO:0000256" key="12">
    <source>
        <dbReference type="ARBA" id="ARBA00022786"/>
    </source>
</evidence>
<dbReference type="InterPro" id="IPR056527">
    <property type="entry name" value="WD40_RFWD3"/>
</dbReference>
<feature type="domain" description="RING-type" evidence="20">
    <location>
        <begin position="102"/>
        <end position="147"/>
    </location>
</feature>
<keyword evidence="6" id="KW-0853">WD repeat</keyword>
<evidence type="ECO:0000313" key="22">
    <source>
        <dbReference type="EMBL" id="VDK42500.1"/>
    </source>
</evidence>
<dbReference type="PROSITE" id="PS51292">
    <property type="entry name" value="ZF_RING_CH"/>
    <property type="match status" value="1"/>
</dbReference>
<evidence type="ECO:0000256" key="15">
    <source>
        <dbReference type="ARBA" id="ARBA00023242"/>
    </source>
</evidence>
<dbReference type="PANTHER" id="PTHR16047:SF7">
    <property type="entry name" value="E3 UBIQUITIN-PROTEIN LIGASE RFWD3"/>
    <property type="match status" value="1"/>
</dbReference>
<evidence type="ECO:0000256" key="14">
    <source>
        <dbReference type="ARBA" id="ARBA00023204"/>
    </source>
</evidence>
<comment type="catalytic activity">
    <reaction evidence="1">
        <text>S-ubiquitinyl-[E2 ubiquitin-conjugating enzyme]-L-cysteine + [acceptor protein]-L-lysine = [E2 ubiquitin-conjugating enzyme]-L-cysteine + N(6)-ubiquitinyl-[acceptor protein]-L-lysine.</text>
        <dbReference type="EC" id="2.3.2.27"/>
    </reaction>
</comment>
<dbReference type="GO" id="GO:0016604">
    <property type="term" value="C:nuclear body"/>
    <property type="evidence" value="ECO:0007669"/>
    <property type="project" value="UniProtKB-SubCell"/>
</dbReference>
<dbReference type="GO" id="GO:0061630">
    <property type="term" value="F:ubiquitin protein ligase activity"/>
    <property type="evidence" value="ECO:0007669"/>
    <property type="project" value="UniProtKB-EC"/>
</dbReference>
<evidence type="ECO:0000256" key="2">
    <source>
        <dbReference type="ARBA" id="ARBA00004496"/>
    </source>
</evidence>
<evidence type="ECO:0000256" key="6">
    <source>
        <dbReference type="ARBA" id="ARBA00022574"/>
    </source>
</evidence>
<reference evidence="22 23" key="2">
    <citation type="submission" date="2018-11" db="EMBL/GenBank/DDBJ databases">
        <authorList>
            <consortium name="Pathogen Informatics"/>
        </authorList>
    </citation>
    <scope>NUCLEOTIDE SEQUENCE [LARGE SCALE GENOMIC DNA]</scope>
</reference>
<reference evidence="24" key="1">
    <citation type="submission" date="2017-02" db="UniProtKB">
        <authorList>
            <consortium name="WormBaseParasite"/>
        </authorList>
    </citation>
    <scope>IDENTIFICATION</scope>
</reference>
<evidence type="ECO:0000259" key="21">
    <source>
        <dbReference type="PROSITE" id="PS51292"/>
    </source>
</evidence>
<evidence type="ECO:0000256" key="11">
    <source>
        <dbReference type="ARBA" id="ARBA00022771"/>
    </source>
</evidence>
<evidence type="ECO:0000256" key="10">
    <source>
        <dbReference type="ARBA" id="ARBA00022763"/>
    </source>
</evidence>
<keyword evidence="13" id="KW-0862">Zinc</keyword>
<dbReference type="GO" id="GO:0005737">
    <property type="term" value="C:cytoplasm"/>
    <property type="evidence" value="ECO:0007669"/>
    <property type="project" value="UniProtKB-SubCell"/>
</dbReference>
<dbReference type="GO" id="GO:0036297">
    <property type="term" value="P:interstrand cross-link repair"/>
    <property type="evidence" value="ECO:0007669"/>
    <property type="project" value="InterPro"/>
</dbReference>
<proteinExistence type="predicted"/>
<gene>
    <name evidence="22" type="ORF">ASIM_LOCUS10193</name>
</gene>